<keyword evidence="2" id="KW-1185">Reference proteome</keyword>
<accession>A8ZQZ2</accession>
<name>A8ZQZ2_ACAM1</name>
<keyword evidence="1" id="KW-0614">Plasmid</keyword>
<geneLocation type="plasmid" evidence="1 2">
    <name>pREB8</name>
</geneLocation>
<protein>
    <submittedName>
        <fullName evidence="1">Uncharacterized protein</fullName>
    </submittedName>
</protein>
<dbReference type="AlphaFoldDB" id="A8ZQZ2"/>
<gene>
    <name evidence="1" type="ordered locus">AM1_H0078</name>
</gene>
<reference evidence="1 2" key="1">
    <citation type="journal article" date="2008" name="Proc. Natl. Acad. Sci. U.S.A.">
        <title>Niche adaptation and genome expansion in the chlorophyll d-producing cyanobacterium Acaryochloris marina.</title>
        <authorList>
            <person name="Swingley W.D."/>
            <person name="Chen M."/>
            <person name="Cheung P.C."/>
            <person name="Conrad A.L."/>
            <person name="Dejesa L.C."/>
            <person name="Hao J."/>
            <person name="Honchak B.M."/>
            <person name="Karbach L.E."/>
            <person name="Kurdoglu A."/>
            <person name="Lahiri S."/>
            <person name="Mastrian S.D."/>
            <person name="Miyashita H."/>
            <person name="Page L."/>
            <person name="Ramakrishna P."/>
            <person name="Satoh S."/>
            <person name="Sattley W.M."/>
            <person name="Shimada Y."/>
            <person name="Taylor H.L."/>
            <person name="Tomo T."/>
            <person name="Tsuchiya T."/>
            <person name="Wang Z.T."/>
            <person name="Raymond J."/>
            <person name="Mimuro M."/>
            <person name="Blankenship R.E."/>
            <person name="Touchman J.W."/>
        </authorList>
    </citation>
    <scope>NUCLEOTIDE SEQUENCE [LARGE SCALE GENOMIC DNA]</scope>
    <source>
        <strain evidence="2">MBIC 11017</strain>
        <plasmid evidence="2">Plasmid pREB8</plasmid>
    </source>
</reference>
<dbReference type="HOGENOM" id="CLU_2313960_0_0_3"/>
<dbReference type="RefSeq" id="WP_012168487.1">
    <property type="nucleotide sequence ID" value="NC_009933.1"/>
</dbReference>
<proteinExistence type="predicted"/>
<dbReference type="Proteomes" id="UP000000268">
    <property type="component" value="Plasmid pREB8"/>
</dbReference>
<dbReference type="OrthoDB" id="573884at2"/>
<dbReference type="EMBL" id="CP000845">
    <property type="protein sequence ID" value="ABW33428.1"/>
    <property type="molecule type" value="Genomic_DNA"/>
</dbReference>
<evidence type="ECO:0000313" key="2">
    <source>
        <dbReference type="Proteomes" id="UP000000268"/>
    </source>
</evidence>
<evidence type="ECO:0000313" key="1">
    <source>
        <dbReference type="EMBL" id="ABW33428.1"/>
    </source>
</evidence>
<sequence length="99" mass="11627">MSVAVNSNKEHSSFLNFIPKFRRTLRTFHHTLDSNSPEFFIDSIDDQPGFYQMTSQGPRLRIGQSIEVEHSGQYQTYQVDDIEFYNELSDIWTAVLHRI</sequence>
<organism evidence="1 2">
    <name type="scientific">Acaryochloris marina (strain MBIC 11017)</name>
    <dbReference type="NCBI Taxonomy" id="329726"/>
    <lineage>
        <taxon>Bacteria</taxon>
        <taxon>Bacillati</taxon>
        <taxon>Cyanobacteriota</taxon>
        <taxon>Cyanophyceae</taxon>
        <taxon>Acaryochloridales</taxon>
        <taxon>Acaryochloridaceae</taxon>
        <taxon>Acaryochloris</taxon>
    </lineage>
</organism>
<dbReference type="KEGG" id="amr:AM1_H0078"/>